<dbReference type="PANTHER" id="PTHR48102:SF7">
    <property type="entry name" value="ATP-DEPENDENT CLP PROTEASE ATP-BINDING SUBUNIT CLPX-LIKE, MITOCHONDRIAL"/>
    <property type="match status" value="1"/>
</dbReference>
<dbReference type="GO" id="GO:0008233">
    <property type="term" value="F:peptidase activity"/>
    <property type="evidence" value="ECO:0007669"/>
    <property type="project" value="UniProtKB-KW"/>
</dbReference>
<dbReference type="GO" id="GO:0009376">
    <property type="term" value="C:HslUV protease complex"/>
    <property type="evidence" value="ECO:0007669"/>
    <property type="project" value="TreeGrafter"/>
</dbReference>
<evidence type="ECO:0000313" key="4">
    <source>
        <dbReference type="EMBL" id="STR01021.1"/>
    </source>
</evidence>
<dbReference type="SMART" id="SM01086">
    <property type="entry name" value="ClpB_D2-small"/>
    <property type="match status" value="1"/>
</dbReference>
<dbReference type="GO" id="GO:0016887">
    <property type="term" value="F:ATP hydrolysis activity"/>
    <property type="evidence" value="ECO:0007669"/>
    <property type="project" value="TreeGrafter"/>
</dbReference>
<dbReference type="EMBL" id="UGJJ01000001">
    <property type="protein sequence ID" value="STR01021.1"/>
    <property type="molecule type" value="Genomic_DNA"/>
</dbReference>
<dbReference type="SUPFAM" id="SSF52540">
    <property type="entry name" value="P-loop containing nucleoside triphosphate hydrolases"/>
    <property type="match status" value="1"/>
</dbReference>
<protein>
    <submittedName>
        <fullName evidence="4">ATP-dependent Clp protease ATP-binding subunit ClpX</fullName>
    </submittedName>
</protein>
<name>A0A377R3X7_9NEIS</name>
<dbReference type="GO" id="GO:0051603">
    <property type="term" value="P:proteolysis involved in protein catabolic process"/>
    <property type="evidence" value="ECO:0007669"/>
    <property type="project" value="TreeGrafter"/>
</dbReference>
<feature type="domain" description="Clp ATPase C-terminal" evidence="3">
    <location>
        <begin position="1"/>
        <end position="70"/>
    </location>
</feature>
<keyword evidence="4" id="KW-0378">Hydrolase</keyword>
<evidence type="ECO:0000256" key="1">
    <source>
        <dbReference type="ARBA" id="ARBA00022741"/>
    </source>
</evidence>
<dbReference type="GO" id="GO:0005524">
    <property type="term" value="F:ATP binding"/>
    <property type="evidence" value="ECO:0007669"/>
    <property type="project" value="UniProtKB-KW"/>
</dbReference>
<dbReference type="Pfam" id="PF10431">
    <property type="entry name" value="ClpB_D2-small"/>
    <property type="match status" value="1"/>
</dbReference>
<accession>A0A377R3X7</accession>
<keyword evidence="5" id="KW-1185">Reference proteome</keyword>
<dbReference type="InterPro" id="IPR019489">
    <property type="entry name" value="Clp_ATPase_C"/>
</dbReference>
<organism evidence="4 5">
    <name type="scientific">Kingella potus</name>
    <dbReference type="NCBI Taxonomy" id="265175"/>
    <lineage>
        <taxon>Bacteria</taxon>
        <taxon>Pseudomonadati</taxon>
        <taxon>Pseudomonadota</taxon>
        <taxon>Betaproteobacteria</taxon>
        <taxon>Neisseriales</taxon>
        <taxon>Neisseriaceae</taxon>
        <taxon>Kingella</taxon>
    </lineage>
</organism>
<dbReference type="InterPro" id="IPR050052">
    <property type="entry name" value="ATP-dep_Clp_protease_ClpX"/>
</dbReference>
<reference evidence="4 5" key="1">
    <citation type="submission" date="2018-06" db="EMBL/GenBank/DDBJ databases">
        <authorList>
            <consortium name="Pathogen Informatics"/>
            <person name="Doyle S."/>
        </authorList>
    </citation>
    <scope>NUCLEOTIDE SEQUENCE [LARGE SCALE GENOMIC DNA]</scope>
    <source>
        <strain evidence="4 5">NCTC13336</strain>
    </source>
</reference>
<keyword evidence="2 4" id="KW-0067">ATP-binding</keyword>
<evidence type="ECO:0000313" key="5">
    <source>
        <dbReference type="Proteomes" id="UP000254293"/>
    </source>
</evidence>
<dbReference type="Gene3D" id="1.10.8.60">
    <property type="match status" value="1"/>
</dbReference>
<dbReference type="PANTHER" id="PTHR48102">
    <property type="entry name" value="ATP-DEPENDENT CLP PROTEASE ATP-BINDING SUBUNIT CLPX-LIKE, MITOCHONDRIAL-RELATED"/>
    <property type="match status" value="1"/>
</dbReference>
<evidence type="ECO:0000256" key="2">
    <source>
        <dbReference type="ARBA" id="ARBA00022840"/>
    </source>
</evidence>
<proteinExistence type="predicted"/>
<gene>
    <name evidence="4" type="primary">clpX_2</name>
    <name evidence="4" type="ORF">NCTC13336_01253</name>
</gene>
<dbReference type="AlphaFoldDB" id="A0A377R3X7"/>
<keyword evidence="4" id="KW-0645">Protease</keyword>
<dbReference type="GO" id="GO:0051301">
    <property type="term" value="P:cell division"/>
    <property type="evidence" value="ECO:0007669"/>
    <property type="project" value="TreeGrafter"/>
</dbReference>
<dbReference type="InterPro" id="IPR027417">
    <property type="entry name" value="P-loop_NTPase"/>
</dbReference>
<dbReference type="Proteomes" id="UP000254293">
    <property type="component" value="Unassembled WGS sequence"/>
</dbReference>
<keyword evidence="1" id="KW-0547">Nucleotide-binding</keyword>
<sequence length="85" mass="9378">MEGAELEFEEAALRSIAKLAMTRKTGARGLRSIVERALLETMYRLPELPQIKKVVVTAEVIEGKRSPLLLTEDGKEYAIAADSTC</sequence>
<evidence type="ECO:0000259" key="3">
    <source>
        <dbReference type="SMART" id="SM01086"/>
    </source>
</evidence>